<protein>
    <submittedName>
        <fullName evidence="2">Uncharacterized protein</fullName>
    </submittedName>
</protein>
<evidence type="ECO:0000313" key="2">
    <source>
        <dbReference type="EMBL" id="SVD33672.1"/>
    </source>
</evidence>
<reference evidence="2" key="1">
    <citation type="submission" date="2018-05" db="EMBL/GenBank/DDBJ databases">
        <authorList>
            <person name="Lanie J.A."/>
            <person name="Ng W.-L."/>
            <person name="Kazmierczak K.M."/>
            <person name="Andrzejewski T.M."/>
            <person name="Davidsen T.M."/>
            <person name="Wayne K.J."/>
            <person name="Tettelin H."/>
            <person name="Glass J.I."/>
            <person name="Rusch D."/>
            <person name="Podicherti R."/>
            <person name="Tsui H.-C.T."/>
            <person name="Winkler M.E."/>
        </authorList>
    </citation>
    <scope>NUCLEOTIDE SEQUENCE</scope>
</reference>
<dbReference type="EMBL" id="UINC01144266">
    <property type="protein sequence ID" value="SVD33672.1"/>
    <property type="molecule type" value="Genomic_DNA"/>
</dbReference>
<organism evidence="2">
    <name type="scientific">marine metagenome</name>
    <dbReference type="NCBI Taxonomy" id="408172"/>
    <lineage>
        <taxon>unclassified sequences</taxon>
        <taxon>metagenomes</taxon>
        <taxon>ecological metagenomes</taxon>
    </lineage>
</organism>
<feature type="non-terminal residue" evidence="2">
    <location>
        <position position="1"/>
    </location>
</feature>
<feature type="non-terminal residue" evidence="2">
    <location>
        <position position="152"/>
    </location>
</feature>
<evidence type="ECO:0000256" key="1">
    <source>
        <dbReference type="SAM" id="MobiDB-lite"/>
    </source>
</evidence>
<accession>A0A382UHR6</accession>
<dbReference type="AlphaFoldDB" id="A0A382UHR6"/>
<feature type="region of interest" description="Disordered" evidence="1">
    <location>
        <begin position="1"/>
        <end position="27"/>
    </location>
</feature>
<proteinExistence type="predicted"/>
<sequence>MALPKTKRKKKRGSRKKSDVGPQPNWPEFLEKNPTVLEIYSYHSSSMQWYNYNHHSKDLRKDVELYLKNNKYTKTQIQKWKAAENWRTGITVSCICKMLNEGMPEYITNPYKTDPKYDHSYDEDYEPYSSHTWIQKKLSEVIEHGGKVVAEN</sequence>
<feature type="compositionally biased region" description="Basic residues" evidence="1">
    <location>
        <begin position="1"/>
        <end position="15"/>
    </location>
</feature>
<name>A0A382UHR6_9ZZZZ</name>
<gene>
    <name evidence="2" type="ORF">METZ01_LOCUS386526</name>
</gene>